<evidence type="ECO:0000313" key="2">
    <source>
        <dbReference type="Proteomes" id="UP000805193"/>
    </source>
</evidence>
<dbReference type="EMBL" id="JABSTQ010011262">
    <property type="protein sequence ID" value="KAG0413420.1"/>
    <property type="molecule type" value="Genomic_DNA"/>
</dbReference>
<keyword evidence="2" id="KW-1185">Reference proteome</keyword>
<proteinExistence type="predicted"/>
<name>A0AC60P253_IXOPE</name>
<organism evidence="1 2">
    <name type="scientific">Ixodes persulcatus</name>
    <name type="common">Taiga tick</name>
    <dbReference type="NCBI Taxonomy" id="34615"/>
    <lineage>
        <taxon>Eukaryota</taxon>
        <taxon>Metazoa</taxon>
        <taxon>Ecdysozoa</taxon>
        <taxon>Arthropoda</taxon>
        <taxon>Chelicerata</taxon>
        <taxon>Arachnida</taxon>
        <taxon>Acari</taxon>
        <taxon>Parasitiformes</taxon>
        <taxon>Ixodida</taxon>
        <taxon>Ixodoidea</taxon>
        <taxon>Ixodidae</taxon>
        <taxon>Ixodinae</taxon>
        <taxon>Ixodes</taxon>
    </lineage>
</organism>
<sequence>MKVKRPARGIRITRLSVPNFVKNGTESVVLDCEYELDSDPTDRQGLVVKWFLDDDPVPLYQWIPEISVGRHVGPKLRNRLDLFYSVPNGTDLNKFRALKIVRPTTELSGIYTCQVSSLVGQESRSGNMTVYAPPQNVTFSIISPEVNETVGGVECTAQHAVPAPEVNFRILWSIGPDNHTIQLSPVETYVSPSSDEAFYDVRATSRFDIPRLPPRQGSTEFQCIISVPGAYNRTRTISRRITRKQADPGEDSTPAVSEVRGV</sequence>
<accession>A0AC60P253</accession>
<reference evidence="1 2" key="1">
    <citation type="journal article" date="2020" name="Cell">
        <title>Large-Scale Comparative Analyses of Tick Genomes Elucidate Their Genetic Diversity and Vector Capacities.</title>
        <authorList>
            <consortium name="Tick Genome and Microbiome Consortium (TIGMIC)"/>
            <person name="Jia N."/>
            <person name="Wang J."/>
            <person name="Shi W."/>
            <person name="Du L."/>
            <person name="Sun Y."/>
            <person name="Zhan W."/>
            <person name="Jiang J.F."/>
            <person name="Wang Q."/>
            <person name="Zhang B."/>
            <person name="Ji P."/>
            <person name="Bell-Sakyi L."/>
            <person name="Cui X.M."/>
            <person name="Yuan T.T."/>
            <person name="Jiang B.G."/>
            <person name="Yang W.F."/>
            <person name="Lam T.T."/>
            <person name="Chang Q.C."/>
            <person name="Ding S.J."/>
            <person name="Wang X.J."/>
            <person name="Zhu J.G."/>
            <person name="Ruan X.D."/>
            <person name="Zhao L."/>
            <person name="Wei J.T."/>
            <person name="Ye R.Z."/>
            <person name="Que T.C."/>
            <person name="Du C.H."/>
            <person name="Zhou Y.H."/>
            <person name="Cheng J.X."/>
            <person name="Dai P.F."/>
            <person name="Guo W.B."/>
            <person name="Han X.H."/>
            <person name="Huang E.J."/>
            <person name="Li L.F."/>
            <person name="Wei W."/>
            <person name="Gao Y.C."/>
            <person name="Liu J.Z."/>
            <person name="Shao H.Z."/>
            <person name="Wang X."/>
            <person name="Wang C.C."/>
            <person name="Yang T.C."/>
            <person name="Huo Q.B."/>
            <person name="Li W."/>
            <person name="Chen H.Y."/>
            <person name="Chen S.E."/>
            <person name="Zhou L.G."/>
            <person name="Ni X.B."/>
            <person name="Tian J.H."/>
            <person name="Sheng Y."/>
            <person name="Liu T."/>
            <person name="Pan Y.S."/>
            <person name="Xia L.Y."/>
            <person name="Li J."/>
            <person name="Zhao F."/>
            <person name="Cao W.C."/>
        </authorList>
    </citation>
    <scope>NUCLEOTIDE SEQUENCE [LARGE SCALE GENOMIC DNA]</scope>
    <source>
        <strain evidence="1">Iper-2018</strain>
    </source>
</reference>
<evidence type="ECO:0000313" key="1">
    <source>
        <dbReference type="EMBL" id="KAG0413420.1"/>
    </source>
</evidence>
<comment type="caution">
    <text evidence="1">The sequence shown here is derived from an EMBL/GenBank/DDBJ whole genome shotgun (WGS) entry which is preliminary data.</text>
</comment>
<dbReference type="Proteomes" id="UP000805193">
    <property type="component" value="Unassembled WGS sequence"/>
</dbReference>
<gene>
    <name evidence="1" type="ORF">HPB47_009424</name>
</gene>
<protein>
    <submittedName>
        <fullName evidence="1">Uncharacterized protein</fullName>
    </submittedName>
</protein>